<dbReference type="AlphaFoldDB" id="A0A939BE82"/>
<accession>A0A939BE82</accession>
<reference evidence="2" key="2">
    <citation type="journal article" date="2021" name="Sci. Rep.">
        <title>The distribution of antibiotic resistance genes in chicken gut microbiota commensals.</title>
        <authorList>
            <person name="Juricova H."/>
            <person name="Matiasovicova J."/>
            <person name="Kubasova T."/>
            <person name="Cejkova D."/>
            <person name="Rychlik I."/>
        </authorList>
    </citation>
    <scope>NUCLEOTIDE SEQUENCE</scope>
    <source>
        <strain evidence="2">An559</strain>
    </source>
</reference>
<gene>
    <name evidence="2" type="ORF">H6A12_05545</name>
</gene>
<protein>
    <submittedName>
        <fullName evidence="2">DUF4091 domain-containing protein</fullName>
    </submittedName>
</protein>
<keyword evidence="3" id="KW-1185">Reference proteome</keyword>
<evidence type="ECO:0000313" key="3">
    <source>
        <dbReference type="Proteomes" id="UP000774750"/>
    </source>
</evidence>
<sequence length="645" mass="73553">MFISLSEYARLHGKNPESARKRAARGGFQTARKEGRSWIIDSEEPYDDLRQHDAKEPDMDQLVWALPKTEQAAKPVFRAALFDELTPIYPDTDVRTGEDALTVSGANGTYVGVHIALSGLTPGIPVAFSVEGPHRAYKLFELIPVPVEVNTGAVLRSEYLKNDKNENVIRRAPFYIYEALKPIFNLARPQYTTAAFAFRTPIEYCRKKETASFTIKICHDGMCRTLTVQTMRYPVTVKPAAADSPQFVNWFDYENISLWHNAPMWSARYEEMLTRYLRTVRYLRQNIMAIPGNLLFTVMPDGSLRFEPQRLDLMLRAAKRAGITLFQGGAFCSRASSLADNDEFYASLDHDSFTSPEQIGEAFKRRAFDEFDYGTDAVFSLTGASMSSEQGQSQLKEALCTLYGYLRAHNLCDVWTQSCLDEPNDALCEVYHTISKITREAMPGIPILEPVLPTENVIGALDIWCPSLDIYEKNQAFFDKRVEEGDKLYVYSCLTPGGNYCNRLLDMERLRVVYLAWGMMKYPNIMGFLHWGANFTCGNNPFERQAAMFSEQVMEYHPKYANFLPAGDECILYPGFEQPLSSTRAEAHRIGFEDLELLRMLKQINPARADEIVSMLFTRFDCYEKSVKEYRRVRTLLLEAVCESK</sequence>
<evidence type="ECO:0000259" key="1">
    <source>
        <dbReference type="Pfam" id="PF13320"/>
    </source>
</evidence>
<comment type="caution">
    <text evidence="2">The sequence shown here is derived from an EMBL/GenBank/DDBJ whole genome shotgun (WGS) entry which is preliminary data.</text>
</comment>
<organism evidence="2 3">
    <name type="scientific">Merdimmobilis hominis</name>
    <dbReference type="NCBI Taxonomy" id="2897707"/>
    <lineage>
        <taxon>Bacteria</taxon>
        <taxon>Bacillati</taxon>
        <taxon>Bacillota</taxon>
        <taxon>Clostridia</taxon>
        <taxon>Eubacteriales</taxon>
        <taxon>Oscillospiraceae</taxon>
        <taxon>Merdimmobilis</taxon>
    </lineage>
</organism>
<evidence type="ECO:0000313" key="2">
    <source>
        <dbReference type="EMBL" id="MBM6920621.1"/>
    </source>
</evidence>
<dbReference type="RefSeq" id="WP_204445691.1">
    <property type="nucleotide sequence ID" value="NZ_JACJKY010000007.1"/>
</dbReference>
<dbReference type="EMBL" id="JACJKY010000007">
    <property type="protein sequence ID" value="MBM6920621.1"/>
    <property type="molecule type" value="Genomic_DNA"/>
</dbReference>
<name>A0A939BE82_9FIRM</name>
<feature type="domain" description="Glycoside hydrolase 123 catalytic" evidence="1">
    <location>
        <begin position="250"/>
        <end position="601"/>
    </location>
</feature>
<dbReference type="Proteomes" id="UP000774750">
    <property type="component" value="Unassembled WGS sequence"/>
</dbReference>
<proteinExistence type="predicted"/>
<reference evidence="2" key="1">
    <citation type="submission" date="2020-08" db="EMBL/GenBank/DDBJ databases">
        <authorList>
            <person name="Cejkova D."/>
            <person name="Kubasova T."/>
            <person name="Jahodarova E."/>
            <person name="Rychlik I."/>
        </authorList>
    </citation>
    <scope>NUCLEOTIDE SEQUENCE</scope>
    <source>
        <strain evidence="2">An559</strain>
    </source>
</reference>
<dbReference type="InterPro" id="IPR025150">
    <property type="entry name" value="GH123_cat"/>
</dbReference>
<dbReference type="Pfam" id="PF13320">
    <property type="entry name" value="GH123_cat"/>
    <property type="match status" value="1"/>
</dbReference>